<reference evidence="1 2" key="1">
    <citation type="submission" date="2019-08" db="EMBL/GenBank/DDBJ databases">
        <title>In-depth cultivation of the pig gut microbiome towards novel bacterial diversity and tailored functional studies.</title>
        <authorList>
            <person name="Wylensek D."/>
            <person name="Hitch T.C.A."/>
            <person name="Clavel T."/>
        </authorList>
    </citation>
    <scope>NUCLEOTIDE SEQUENCE [LARGE SCALE GENOMIC DNA]</scope>
    <source>
        <strain evidence="1 2">LKV-178-WT-2C</strain>
    </source>
</reference>
<accession>A0A6I2TXV2</accession>
<comment type="caution">
    <text evidence="1">The sequence shown here is derived from an EMBL/GenBank/DDBJ whole genome shotgun (WGS) entry which is preliminary data.</text>
</comment>
<sequence>MQLILEIKAYQTPEREDRCVKAYLDLVKAAGIDYYDGALLKNPNWIKESHDLGMKVNVWTIDDISTTHSSTTASNTFRKLPIR</sequence>
<dbReference type="SUPFAM" id="SSF51695">
    <property type="entry name" value="PLC-like phosphodiesterases"/>
    <property type="match status" value="1"/>
</dbReference>
<dbReference type="AlphaFoldDB" id="A0A6I2TXV2"/>
<proteinExistence type="predicted"/>
<dbReference type="GO" id="GO:0008081">
    <property type="term" value="F:phosphoric diester hydrolase activity"/>
    <property type="evidence" value="ECO:0007669"/>
    <property type="project" value="InterPro"/>
</dbReference>
<dbReference type="EMBL" id="VUNF01000022">
    <property type="protein sequence ID" value="MST78195.1"/>
    <property type="molecule type" value="Genomic_DNA"/>
</dbReference>
<evidence type="ECO:0000313" key="2">
    <source>
        <dbReference type="Proteomes" id="UP000450161"/>
    </source>
</evidence>
<dbReference type="RefSeq" id="WP_154481942.1">
    <property type="nucleotide sequence ID" value="NZ_JAHRGJ010000027.1"/>
</dbReference>
<dbReference type="InterPro" id="IPR017946">
    <property type="entry name" value="PLC-like_Pdiesterase_TIM-brl"/>
</dbReference>
<gene>
    <name evidence="1" type="ORF">FYJ72_11035</name>
</gene>
<evidence type="ECO:0000313" key="1">
    <source>
        <dbReference type="EMBL" id="MST78195.1"/>
    </source>
</evidence>
<dbReference type="GO" id="GO:0006629">
    <property type="term" value="P:lipid metabolic process"/>
    <property type="evidence" value="ECO:0007669"/>
    <property type="project" value="InterPro"/>
</dbReference>
<name>A0A6I2TXV2_9BACT</name>
<organism evidence="1 2">
    <name type="scientific">Segatella copri</name>
    <dbReference type="NCBI Taxonomy" id="165179"/>
    <lineage>
        <taxon>Bacteria</taxon>
        <taxon>Pseudomonadati</taxon>
        <taxon>Bacteroidota</taxon>
        <taxon>Bacteroidia</taxon>
        <taxon>Bacteroidales</taxon>
        <taxon>Prevotellaceae</taxon>
        <taxon>Segatella</taxon>
    </lineage>
</organism>
<dbReference type="Proteomes" id="UP000450161">
    <property type="component" value="Unassembled WGS sequence"/>
</dbReference>
<protein>
    <submittedName>
        <fullName evidence="1">Uncharacterized protein</fullName>
    </submittedName>
</protein>